<feature type="binding site" evidence="3">
    <location>
        <begin position="109"/>
        <end position="111"/>
    </location>
    <ligand>
        <name>acetyl-CoA</name>
        <dbReference type="ChEBI" id="CHEBI:57288"/>
    </ligand>
</feature>
<keyword evidence="2 3" id="KW-0012">Acyltransferase</keyword>
<feature type="active site" description="Proton donor" evidence="3">
    <location>
        <position position="150"/>
    </location>
</feature>
<dbReference type="InterPro" id="IPR036527">
    <property type="entry name" value="SCP2_sterol-bd_dom_sf"/>
</dbReference>
<gene>
    <name evidence="6" type="ORF">HGG74_15030</name>
</gene>
<dbReference type="SUPFAM" id="SSF55718">
    <property type="entry name" value="SCP-like"/>
    <property type="match status" value="1"/>
</dbReference>
<feature type="binding site" evidence="3">
    <location>
        <begin position="117"/>
        <end position="122"/>
    </location>
    <ligand>
        <name>acetyl-CoA</name>
        <dbReference type="ChEBI" id="CHEBI:57288"/>
    </ligand>
</feature>
<dbReference type="PANTHER" id="PTHR37817:SF1">
    <property type="entry name" value="N-ACETYLTRANSFERASE EIS"/>
    <property type="match status" value="1"/>
</dbReference>
<organism evidence="6 7">
    <name type="scientific">Arthrobacter mobilis</name>
    <dbReference type="NCBI Taxonomy" id="2724944"/>
    <lineage>
        <taxon>Bacteria</taxon>
        <taxon>Bacillati</taxon>
        <taxon>Actinomycetota</taxon>
        <taxon>Actinomycetes</taxon>
        <taxon>Micrococcales</taxon>
        <taxon>Micrococcaceae</taxon>
        <taxon>Arthrobacter</taxon>
    </lineage>
</organism>
<accession>A0A7X6HER8</accession>
<dbReference type="AlphaFoldDB" id="A0A7X6HER8"/>
<dbReference type="EMBL" id="JAAZSQ010000016">
    <property type="protein sequence ID" value="NKX55827.1"/>
    <property type="molecule type" value="Genomic_DNA"/>
</dbReference>
<dbReference type="GO" id="GO:0034069">
    <property type="term" value="F:aminoglycoside N-acetyltransferase activity"/>
    <property type="evidence" value="ECO:0007669"/>
    <property type="project" value="TreeGrafter"/>
</dbReference>
<feature type="domain" description="Enhanced intracellular survival protein" evidence="4">
    <location>
        <begin position="335"/>
        <end position="433"/>
    </location>
</feature>
<dbReference type="InterPro" id="IPR051554">
    <property type="entry name" value="Acetyltransferase_Eis"/>
</dbReference>
<dbReference type="InterPro" id="IPR022902">
    <property type="entry name" value="NAcTrfase_Eis"/>
</dbReference>
<dbReference type="PANTHER" id="PTHR37817">
    <property type="entry name" value="N-ACETYLTRANSFERASE EIS"/>
    <property type="match status" value="1"/>
</dbReference>
<dbReference type="Gene3D" id="3.30.1050.10">
    <property type="entry name" value="SCP2 sterol-binding domain"/>
    <property type="match status" value="1"/>
</dbReference>
<dbReference type="GO" id="GO:0030649">
    <property type="term" value="P:aminoglycoside antibiotic catabolic process"/>
    <property type="evidence" value="ECO:0007669"/>
    <property type="project" value="TreeGrafter"/>
</dbReference>
<keyword evidence="1 3" id="KW-0808">Transferase</keyword>
<evidence type="ECO:0000256" key="2">
    <source>
        <dbReference type="ARBA" id="ARBA00023315"/>
    </source>
</evidence>
<reference evidence="6 7" key="1">
    <citation type="submission" date="2020-04" db="EMBL/GenBank/DDBJ databases">
        <title>Arthrobacter sp. nov.</title>
        <authorList>
            <person name="Liu S."/>
        </authorList>
    </citation>
    <scope>NUCLEOTIDE SEQUENCE [LARGE SCALE GENOMIC DNA]</scope>
    <source>
        <strain evidence="6 7">E918</strain>
    </source>
</reference>
<name>A0A7X6HER8_9MICC</name>
<evidence type="ECO:0000259" key="5">
    <source>
        <dbReference type="Pfam" id="PF17668"/>
    </source>
</evidence>
<dbReference type="Pfam" id="PF13530">
    <property type="entry name" value="SCP2_2"/>
    <property type="match status" value="1"/>
</dbReference>
<evidence type="ECO:0000259" key="4">
    <source>
        <dbReference type="Pfam" id="PF13530"/>
    </source>
</evidence>
<evidence type="ECO:0000256" key="1">
    <source>
        <dbReference type="ARBA" id="ARBA00022679"/>
    </source>
</evidence>
<comment type="subunit">
    <text evidence="3">Homohexamer; trimer of dimers.</text>
</comment>
<dbReference type="InterPro" id="IPR041380">
    <property type="entry name" value="Acetyltransf_17"/>
</dbReference>
<dbReference type="Proteomes" id="UP000544090">
    <property type="component" value="Unassembled WGS sequence"/>
</dbReference>
<evidence type="ECO:0000313" key="6">
    <source>
        <dbReference type="EMBL" id="NKX55827.1"/>
    </source>
</evidence>
<feature type="domain" description="Eis-like acetyltransferase" evidence="5">
    <location>
        <begin position="225"/>
        <end position="320"/>
    </location>
</feature>
<comment type="caution">
    <text evidence="6">The sequence shown here is derived from an EMBL/GenBank/DDBJ whole genome shotgun (WGS) entry which is preliminary data.</text>
</comment>
<evidence type="ECO:0000256" key="3">
    <source>
        <dbReference type="HAMAP-Rule" id="MF_01812"/>
    </source>
</evidence>
<sequence>MKPADDGPGPALRTERFTALREDGLADQRLEGWFDAMKFGFHEGRADPADVVQYAESYAADARILTAVYDDAERPGVWDPAIPVATYATMVNTVNTGGTLLPAHLVTTVTVRPTHRRRGLLRRLITEDLHRAAEDGLALAALVASEATIYGRFGFGAAAFARRVHVDVRERFALRPQAAAAAGTVEVTDPEALAVLAPEIFARFHARTPGSVGRQFSYAQMVSGRWQQHKPEPDRTLRAALCYGDGGSADGYVCYRFAGWDSSPRTVKVVDLVAATPEAYLGLWRYLGSIDLVERIDWPLAPVEDPLPWALQDPRGYEVRHEEDALWLRVLDPAAALQARSYAADGSVTLEIIDPLGLAAGRWRLTAGGGSAAVEPLAPGAAVDLVLGADVLGSLYLGGTSARTLAAAGRLAGEPEAVQRLDRLMARPVRPYCITHF</sequence>
<feature type="binding site" evidence="3">
    <location>
        <begin position="145"/>
        <end position="146"/>
    </location>
    <ligand>
        <name>acetyl-CoA</name>
        <dbReference type="ChEBI" id="CHEBI:57288"/>
    </ligand>
</feature>
<dbReference type="Pfam" id="PF17668">
    <property type="entry name" value="Acetyltransf_17"/>
    <property type="match status" value="1"/>
</dbReference>
<dbReference type="Gene3D" id="3.40.630.30">
    <property type="match status" value="2"/>
</dbReference>
<dbReference type="InterPro" id="IPR016181">
    <property type="entry name" value="Acyl_CoA_acyltransferase"/>
</dbReference>
<comment type="similarity">
    <text evidence="3">Belongs to the acetyltransferase Eis family.</text>
</comment>
<dbReference type="RefSeq" id="WP_168487629.1">
    <property type="nucleotide sequence ID" value="NZ_JAAZSQ010000016.1"/>
</dbReference>
<feature type="active site" description="Proton acceptor; via carboxylate" evidence="3">
    <location>
        <position position="437"/>
    </location>
</feature>
<dbReference type="NCBIfam" id="NF002369">
    <property type="entry name" value="PRK01346.1-6"/>
    <property type="match status" value="1"/>
</dbReference>
<protein>
    <submittedName>
        <fullName evidence="6">GNAT family N-acetyltransferase</fullName>
    </submittedName>
</protein>
<dbReference type="Pfam" id="PF13527">
    <property type="entry name" value="Acetyltransf_9"/>
    <property type="match status" value="1"/>
</dbReference>
<dbReference type="InterPro" id="IPR025559">
    <property type="entry name" value="Eis_dom"/>
</dbReference>
<dbReference type="HAMAP" id="MF_01812">
    <property type="entry name" value="Eis"/>
    <property type="match status" value="1"/>
</dbReference>
<evidence type="ECO:0000313" key="7">
    <source>
        <dbReference type="Proteomes" id="UP000544090"/>
    </source>
</evidence>
<dbReference type="SUPFAM" id="SSF55729">
    <property type="entry name" value="Acyl-CoA N-acyltransferases (Nat)"/>
    <property type="match status" value="1"/>
</dbReference>
<proteinExistence type="inferred from homology"/>
<keyword evidence="7" id="KW-1185">Reference proteome</keyword>